<dbReference type="SUPFAM" id="SSF160755">
    <property type="entry name" value="YugN-like"/>
    <property type="match status" value="1"/>
</dbReference>
<comment type="caution">
    <text evidence="1">The sequence shown here is derived from an EMBL/GenBank/DDBJ whole genome shotgun (WGS) entry which is preliminary data.</text>
</comment>
<name>A0A317L254_9BACI</name>
<dbReference type="Gene3D" id="3.30.310.100">
    <property type="entry name" value="YugN-like"/>
    <property type="match status" value="1"/>
</dbReference>
<dbReference type="OrthoDB" id="2988890at2"/>
<evidence type="ECO:0008006" key="3">
    <source>
        <dbReference type="Google" id="ProtNLM"/>
    </source>
</evidence>
<reference evidence="1 2" key="1">
    <citation type="submission" date="2018-05" db="EMBL/GenBank/DDBJ databases">
        <title>Genomic analysis of Gracilibacillus dipsosauri DD1 reveals novel features of a salt-tolerant amylase.</title>
        <authorList>
            <person name="Deutch C.E."/>
            <person name="Yang S."/>
        </authorList>
    </citation>
    <scope>NUCLEOTIDE SEQUENCE [LARGE SCALE GENOMIC DNA]</scope>
    <source>
        <strain evidence="1 2">DD1</strain>
    </source>
</reference>
<dbReference type="InterPro" id="IPR036491">
    <property type="entry name" value="YugN-like_sf"/>
</dbReference>
<evidence type="ECO:0000313" key="1">
    <source>
        <dbReference type="EMBL" id="PWU69576.1"/>
    </source>
</evidence>
<proteinExistence type="predicted"/>
<accession>A0A317L254</accession>
<dbReference type="Pfam" id="PF08868">
    <property type="entry name" value="YugN"/>
    <property type="match status" value="1"/>
</dbReference>
<evidence type="ECO:0000313" key="2">
    <source>
        <dbReference type="Proteomes" id="UP000245624"/>
    </source>
</evidence>
<dbReference type="EMBL" id="QGTD01000005">
    <property type="protein sequence ID" value="PWU69576.1"/>
    <property type="molecule type" value="Genomic_DNA"/>
</dbReference>
<dbReference type="InterPro" id="IPR014967">
    <property type="entry name" value="Uncharacterised_YugN-like"/>
</dbReference>
<sequence>MIELQTELEGKKTFYGNIQKQSSGLNFTLGENWDYDKGYLDSLLSRKEGESIYLRIPFHVLEGELENPNALIEFERPFVINHVVRLGLDDTASGVTTVSGLSQFQHPVDKDGLIDDEHKWKEIGEQAVQQLIASVNLR</sequence>
<protein>
    <recommendedName>
        <fullName evidence="3">YugN-like family protein</fullName>
    </recommendedName>
</protein>
<dbReference type="AlphaFoldDB" id="A0A317L254"/>
<organism evidence="1 2">
    <name type="scientific">Gracilibacillus dipsosauri</name>
    <dbReference type="NCBI Taxonomy" id="178340"/>
    <lineage>
        <taxon>Bacteria</taxon>
        <taxon>Bacillati</taxon>
        <taxon>Bacillota</taxon>
        <taxon>Bacilli</taxon>
        <taxon>Bacillales</taxon>
        <taxon>Bacillaceae</taxon>
        <taxon>Gracilibacillus</taxon>
    </lineage>
</organism>
<keyword evidence="2" id="KW-1185">Reference proteome</keyword>
<gene>
    <name evidence="1" type="ORF">DLJ74_06295</name>
</gene>
<dbReference type="Proteomes" id="UP000245624">
    <property type="component" value="Unassembled WGS sequence"/>
</dbReference>
<dbReference type="RefSeq" id="WP_054861017.1">
    <property type="nucleotide sequence ID" value="NZ_QGTD01000005.1"/>
</dbReference>